<dbReference type="PROSITE" id="PS50966">
    <property type="entry name" value="ZF_SWIM"/>
    <property type="match status" value="1"/>
</dbReference>
<dbReference type="GO" id="GO:0003676">
    <property type="term" value="F:nucleic acid binding"/>
    <property type="evidence" value="ECO:0007669"/>
    <property type="project" value="InterPro"/>
</dbReference>
<comment type="caution">
    <text evidence="3">The sequence shown here is derived from an EMBL/GenBank/DDBJ whole genome shotgun (WGS) entry which is preliminary data.</text>
</comment>
<gene>
    <name evidence="3" type="ORF">RCL2_002811900</name>
</gene>
<organism evidence="3 4">
    <name type="scientific">Rhizophagus clarus</name>
    <dbReference type="NCBI Taxonomy" id="94130"/>
    <lineage>
        <taxon>Eukaryota</taxon>
        <taxon>Fungi</taxon>
        <taxon>Fungi incertae sedis</taxon>
        <taxon>Mucoromycota</taxon>
        <taxon>Glomeromycotina</taxon>
        <taxon>Glomeromycetes</taxon>
        <taxon>Glomerales</taxon>
        <taxon>Glomeraceae</taxon>
        <taxon>Rhizophagus</taxon>
    </lineage>
</organism>
<reference evidence="3" key="1">
    <citation type="submission" date="2019-10" db="EMBL/GenBank/DDBJ databases">
        <title>Conservation and host-specific expression of non-tandemly repeated heterogenous ribosome RNA gene in arbuscular mycorrhizal fungi.</title>
        <authorList>
            <person name="Maeda T."/>
            <person name="Kobayashi Y."/>
            <person name="Nakagawa T."/>
            <person name="Ezawa T."/>
            <person name="Yamaguchi K."/>
            <person name="Bino T."/>
            <person name="Nishimoto Y."/>
            <person name="Shigenobu S."/>
            <person name="Kawaguchi M."/>
        </authorList>
    </citation>
    <scope>NUCLEOTIDE SEQUENCE</scope>
    <source>
        <strain evidence="3">HR1</strain>
    </source>
</reference>
<dbReference type="EMBL" id="BLAL01000302">
    <property type="protein sequence ID" value="GET01722.1"/>
    <property type="molecule type" value="Genomic_DNA"/>
</dbReference>
<sequence>MIIHKSLSPTYNNNTYYENLSYDICLPYDTLENLSYDTYLSYDTRENFPHNIILDYDVTYENLHENLFDYDKDQSNQNADTLAFLHKDDRDELVELTDSLELISGLTFNSWDEFKSWIDRFALKEGFNYKIRSSEKVEGVIQRVTYEYIKSGSNTSQINSFNNEHNHPLTLIIHELAPRYRKLMPKMLADIEKYVIQGQMDSASIYPLLKHDYPDQPIYKKDLYNAVYQFRQKNNPGDTDASQMLELLMKWKDSDPLWIVKLWLDPISRKLKSLLWMSPTQRKLYNKYNDVTIIDTTYNTNRFQMMLCIMAVIDNNYKSRIVAFAIIDDETLNTYQWLFDAILTETGISPKVIFTDSDPSMIQSIKEIYPDTKHLLCIFHIDLNLRKKLKGKLGNKFTTGAQSTQRIESINKHIHDKVNRATSLCDLLLSIKDHVKNEEHFEYFELERNTIPTIGMPMLNTRFFSFVDNIMKTFLTPVMLRKQRSQMNQSVCYDINRITEWQNLIDVEIDNKEISNGIREQKQDVQQILFKSLIKNIPPEVILEVWFVRATGTQGIGHYVVLLDEGTHLCTCLLLINKGGLICQHFFRVSTYSQCATFHINIIPSRWYLDINIQLDNLSPILICGTQIEDRVGMEKSITFEHFFSFRVDSHVSNLAIKSTKAIYAELFGLSKKAIDCALKANMQHELVNLLKSFIYDTHNKNIEIQETQETFADINNPAITKHKGRPPKRFKSSVKTLGKQVLKDSTKVNMITDNTIVEEETKNTKGRKCGKCKQYGHYARTCQHS</sequence>
<dbReference type="Pfam" id="PF10551">
    <property type="entry name" value="MULE"/>
    <property type="match status" value="1"/>
</dbReference>
<dbReference type="PANTHER" id="PTHR47718">
    <property type="entry name" value="OS01G0519700 PROTEIN"/>
    <property type="match status" value="1"/>
</dbReference>
<dbReference type="SUPFAM" id="SSF57756">
    <property type="entry name" value="Retrovirus zinc finger-like domains"/>
    <property type="match status" value="1"/>
</dbReference>
<dbReference type="AlphaFoldDB" id="A0A8H3R383"/>
<feature type="domain" description="SWIM-type" evidence="2">
    <location>
        <begin position="559"/>
        <end position="594"/>
    </location>
</feature>
<dbReference type="PANTHER" id="PTHR47718:SF3">
    <property type="entry name" value="PROTEIN FAR1-RELATED SEQUENCE 5-LIKE"/>
    <property type="match status" value="1"/>
</dbReference>
<dbReference type="InterPro" id="IPR007527">
    <property type="entry name" value="Znf_SWIM"/>
</dbReference>
<proteinExistence type="predicted"/>
<name>A0A8H3R383_9GLOM</name>
<dbReference type="Proteomes" id="UP000615446">
    <property type="component" value="Unassembled WGS sequence"/>
</dbReference>
<evidence type="ECO:0000259" key="2">
    <source>
        <dbReference type="PROSITE" id="PS50966"/>
    </source>
</evidence>
<dbReference type="InterPro" id="IPR018289">
    <property type="entry name" value="MULE_transposase_dom"/>
</dbReference>
<accession>A0A8H3R383</accession>
<keyword evidence="1" id="KW-0862">Zinc</keyword>
<evidence type="ECO:0000256" key="1">
    <source>
        <dbReference type="PROSITE-ProRule" id="PRU00325"/>
    </source>
</evidence>
<dbReference type="GO" id="GO:0008270">
    <property type="term" value="F:zinc ion binding"/>
    <property type="evidence" value="ECO:0007669"/>
    <property type="project" value="UniProtKB-KW"/>
</dbReference>
<evidence type="ECO:0000313" key="4">
    <source>
        <dbReference type="Proteomes" id="UP000615446"/>
    </source>
</evidence>
<keyword evidence="1" id="KW-0863">Zinc-finger</keyword>
<protein>
    <submittedName>
        <fullName evidence="3">Protein FAR1-related sequence 5-like</fullName>
    </submittedName>
</protein>
<dbReference type="InterPro" id="IPR036875">
    <property type="entry name" value="Znf_CCHC_sf"/>
</dbReference>
<dbReference type="OrthoDB" id="2367255at2759"/>
<keyword evidence="1" id="KW-0479">Metal-binding</keyword>
<evidence type="ECO:0000313" key="3">
    <source>
        <dbReference type="EMBL" id="GET01722.1"/>
    </source>
</evidence>